<dbReference type="GO" id="GO:0005525">
    <property type="term" value="F:GTP binding"/>
    <property type="evidence" value="ECO:0007669"/>
    <property type="project" value="InterPro"/>
</dbReference>
<keyword evidence="4" id="KW-1185">Reference proteome</keyword>
<sequence>MREKSVMSNRQSGTPNGGKIQHVKLVLLGDQGVGKSSIALRFVRGEFNENNEATVGAAFLTQTVNIKEHSMKFDIWDTAGQERYHSLAPMYYRGAQAAVIVYDVTDTNSYERAIAWVKELRQHASAHITIVLAGNKADMAPEARAVQSEDARHFAENNDLQFLEASAKTGMAVSEIFMAVATKITTNIEHGGHIDNRKGIQLKGRTNSDAKKKKCC</sequence>
<dbReference type="InterPro" id="IPR005225">
    <property type="entry name" value="Small_GTP-bd"/>
</dbReference>
<dbReference type="Pfam" id="PF00071">
    <property type="entry name" value="Ras"/>
    <property type="match status" value="1"/>
</dbReference>
<dbReference type="SMART" id="SM00174">
    <property type="entry name" value="RHO"/>
    <property type="match status" value="1"/>
</dbReference>
<dbReference type="PANTHER" id="PTHR47978">
    <property type="match status" value="1"/>
</dbReference>
<evidence type="ECO:0000256" key="2">
    <source>
        <dbReference type="ARBA" id="ARBA00022741"/>
    </source>
</evidence>
<dbReference type="EMBL" id="JAZGQO010000021">
    <property type="protein sequence ID" value="KAK6165765.1"/>
    <property type="molecule type" value="Genomic_DNA"/>
</dbReference>
<dbReference type="PROSITE" id="PS51420">
    <property type="entry name" value="RHO"/>
    <property type="match status" value="1"/>
</dbReference>
<organism evidence="3 4">
    <name type="scientific">Patella caerulea</name>
    <name type="common">Rayed Mediterranean limpet</name>
    <dbReference type="NCBI Taxonomy" id="87958"/>
    <lineage>
        <taxon>Eukaryota</taxon>
        <taxon>Metazoa</taxon>
        <taxon>Spiralia</taxon>
        <taxon>Lophotrochozoa</taxon>
        <taxon>Mollusca</taxon>
        <taxon>Gastropoda</taxon>
        <taxon>Patellogastropoda</taxon>
        <taxon>Patelloidea</taxon>
        <taxon>Patellidae</taxon>
        <taxon>Patella</taxon>
    </lineage>
</organism>
<dbReference type="SUPFAM" id="SSF52540">
    <property type="entry name" value="P-loop containing nucleoside triphosphate hydrolases"/>
    <property type="match status" value="1"/>
</dbReference>
<dbReference type="CDD" id="cd01860">
    <property type="entry name" value="Rab5_related"/>
    <property type="match status" value="1"/>
</dbReference>
<dbReference type="InterPro" id="IPR027417">
    <property type="entry name" value="P-loop_NTPase"/>
</dbReference>
<dbReference type="FunFam" id="3.40.50.300:FF:000823">
    <property type="entry name" value="Small GTPase RAB, putative"/>
    <property type="match status" value="1"/>
</dbReference>
<accession>A0AAN8IV75</accession>
<evidence type="ECO:0000313" key="4">
    <source>
        <dbReference type="Proteomes" id="UP001347796"/>
    </source>
</evidence>
<name>A0AAN8IV75_PATCE</name>
<comment type="similarity">
    <text evidence="1">Belongs to the small GTPase superfamily. Rab family.</text>
</comment>
<comment type="caution">
    <text evidence="3">The sequence shown here is derived from an EMBL/GenBank/DDBJ whole genome shotgun (WGS) entry which is preliminary data.</text>
</comment>
<evidence type="ECO:0000256" key="1">
    <source>
        <dbReference type="ARBA" id="ARBA00006270"/>
    </source>
</evidence>
<evidence type="ECO:0008006" key="5">
    <source>
        <dbReference type="Google" id="ProtNLM"/>
    </source>
</evidence>
<gene>
    <name evidence="3" type="ORF">SNE40_022625</name>
</gene>
<dbReference type="Proteomes" id="UP001347796">
    <property type="component" value="Unassembled WGS sequence"/>
</dbReference>
<evidence type="ECO:0000313" key="3">
    <source>
        <dbReference type="EMBL" id="KAK6165765.1"/>
    </source>
</evidence>
<proteinExistence type="inferred from homology"/>
<keyword evidence="2" id="KW-0547">Nucleotide-binding</keyword>
<dbReference type="PROSITE" id="PS51419">
    <property type="entry name" value="RAB"/>
    <property type="match status" value="1"/>
</dbReference>
<dbReference type="GO" id="GO:0003924">
    <property type="term" value="F:GTPase activity"/>
    <property type="evidence" value="ECO:0007669"/>
    <property type="project" value="InterPro"/>
</dbReference>
<dbReference type="Gene3D" id="3.40.50.300">
    <property type="entry name" value="P-loop containing nucleotide triphosphate hydrolases"/>
    <property type="match status" value="1"/>
</dbReference>
<dbReference type="SMART" id="SM00176">
    <property type="entry name" value="RAN"/>
    <property type="match status" value="1"/>
</dbReference>
<dbReference type="PRINTS" id="PR00449">
    <property type="entry name" value="RASTRNSFRMNG"/>
</dbReference>
<dbReference type="SMART" id="SM00173">
    <property type="entry name" value="RAS"/>
    <property type="match status" value="1"/>
</dbReference>
<dbReference type="SMART" id="SM00175">
    <property type="entry name" value="RAB"/>
    <property type="match status" value="1"/>
</dbReference>
<dbReference type="PROSITE" id="PS51421">
    <property type="entry name" value="RAS"/>
    <property type="match status" value="1"/>
</dbReference>
<dbReference type="NCBIfam" id="TIGR00231">
    <property type="entry name" value="small_GTP"/>
    <property type="match status" value="1"/>
</dbReference>
<dbReference type="AlphaFoldDB" id="A0AAN8IV75"/>
<reference evidence="3 4" key="1">
    <citation type="submission" date="2024-01" db="EMBL/GenBank/DDBJ databases">
        <title>The genome of the rayed Mediterranean limpet Patella caerulea (Linnaeus, 1758).</title>
        <authorList>
            <person name="Anh-Thu Weber A."/>
            <person name="Halstead-Nussloch G."/>
        </authorList>
    </citation>
    <scope>NUCLEOTIDE SEQUENCE [LARGE SCALE GENOMIC DNA]</scope>
    <source>
        <strain evidence="3">AATW-2023a</strain>
        <tissue evidence="3">Whole specimen</tissue>
    </source>
</reference>
<protein>
    <recommendedName>
        <fullName evidence="5">Ras-related protein Rab-5C</fullName>
    </recommendedName>
</protein>
<dbReference type="InterPro" id="IPR001806">
    <property type="entry name" value="Small_GTPase"/>
</dbReference>